<reference evidence="4 5" key="1">
    <citation type="submission" date="2018-08" db="EMBL/GenBank/DDBJ databases">
        <title>A genome reference for cultivated species of the human gut microbiota.</title>
        <authorList>
            <person name="Zou Y."/>
            <person name="Xue W."/>
            <person name="Luo G."/>
        </authorList>
    </citation>
    <scope>NUCLEOTIDE SEQUENCE [LARGE SCALE GENOMIC DNA]</scope>
    <source>
        <strain evidence="4 5">AM43-11</strain>
    </source>
</reference>
<dbReference type="InterPro" id="IPR058531">
    <property type="entry name" value="Baseplate_J_M"/>
</dbReference>
<feature type="domain" description="Baseplate J-like C-terminal" evidence="3">
    <location>
        <begin position="256"/>
        <end position="345"/>
    </location>
</feature>
<evidence type="ECO:0000256" key="1">
    <source>
        <dbReference type="ARBA" id="ARBA00038087"/>
    </source>
</evidence>
<evidence type="ECO:0000313" key="4">
    <source>
        <dbReference type="EMBL" id="RHA69777.1"/>
    </source>
</evidence>
<dbReference type="InterPro" id="IPR052399">
    <property type="entry name" value="Phage_Baseplate_Assmbl_Protein"/>
</dbReference>
<sequence length="347" mass="37922">MYEDQTFDVILQRMLSRVPETMDKRESSPIYAALAPAAVELTSMYIAFDCMLAETFGDTASREYLIRLCADRGITPKKATQAVLELETDVEVTDGKRFTGGENTYIVTAPGQVTCEQIGTVGNEYTGDVLPIEYISGLTTAKIARVLIYGEAEESTESLRQRYFESFEERAFSGNVKDYRNKTLALAGVGAVKVIRTWNGPGTVKLVILDSAHGKATDTLISAVQKEFDPNGDGMGDGLAPIGHVVTVETVKESVVNIATNIIFDSGYGLNECKALIEDAIKKYILSLRQDWENQNHLIVRIASLDAAIMGVKGVLDVTGTTINESTKNLELTEYEIPVMGVVTYGE</sequence>
<accession>A0A413SP82</accession>
<name>A0A413SP82_9FIRM</name>
<proteinExistence type="inferred from homology"/>
<comment type="similarity">
    <text evidence="1">Belongs to the Mu gp47/PBSX XkdT family.</text>
</comment>
<feature type="domain" description="Baseplate J-like central" evidence="2">
    <location>
        <begin position="172"/>
        <end position="249"/>
    </location>
</feature>
<dbReference type="Pfam" id="PF26079">
    <property type="entry name" value="Baseplate_J_C"/>
    <property type="match status" value="1"/>
</dbReference>
<dbReference type="PANTHER" id="PTHR37829:SF3">
    <property type="entry name" value="PROTEIN JAYE-RELATED"/>
    <property type="match status" value="1"/>
</dbReference>
<comment type="caution">
    <text evidence="4">The sequence shown here is derived from an EMBL/GenBank/DDBJ whole genome shotgun (WGS) entry which is preliminary data.</text>
</comment>
<evidence type="ECO:0000259" key="2">
    <source>
        <dbReference type="Pfam" id="PF26078"/>
    </source>
</evidence>
<protein>
    <submittedName>
        <fullName evidence="4">Phage tail protein</fullName>
    </submittedName>
</protein>
<organism evidence="4 5">
    <name type="scientific">Roseburia intestinalis</name>
    <dbReference type="NCBI Taxonomy" id="166486"/>
    <lineage>
        <taxon>Bacteria</taxon>
        <taxon>Bacillati</taxon>
        <taxon>Bacillota</taxon>
        <taxon>Clostridia</taxon>
        <taxon>Lachnospirales</taxon>
        <taxon>Lachnospiraceae</taxon>
        <taxon>Roseburia</taxon>
    </lineage>
</organism>
<dbReference type="AlphaFoldDB" id="A0A413SP82"/>
<dbReference type="PANTHER" id="PTHR37829">
    <property type="entry name" value="PHAGE-LIKE ELEMENT PBSX PROTEIN XKDT"/>
    <property type="match status" value="1"/>
</dbReference>
<dbReference type="RefSeq" id="WP_118590217.1">
    <property type="nucleotide sequence ID" value="NZ_QSFP01000002.1"/>
</dbReference>
<dbReference type="Proteomes" id="UP000284465">
    <property type="component" value="Unassembled WGS sequence"/>
</dbReference>
<evidence type="ECO:0000313" key="5">
    <source>
        <dbReference type="Proteomes" id="UP000284465"/>
    </source>
</evidence>
<gene>
    <name evidence="4" type="ORF">DW927_02915</name>
</gene>
<dbReference type="Pfam" id="PF26078">
    <property type="entry name" value="Baseplate_J_M"/>
    <property type="match status" value="1"/>
</dbReference>
<evidence type="ECO:0000259" key="3">
    <source>
        <dbReference type="Pfam" id="PF26079"/>
    </source>
</evidence>
<dbReference type="EMBL" id="QSFP01000002">
    <property type="protein sequence ID" value="RHA69777.1"/>
    <property type="molecule type" value="Genomic_DNA"/>
</dbReference>
<dbReference type="InterPro" id="IPR058530">
    <property type="entry name" value="Baseplate_J-like_C"/>
</dbReference>